<feature type="transmembrane region" description="Helical" evidence="1">
    <location>
        <begin position="92"/>
        <end position="110"/>
    </location>
</feature>
<sequence>MFLNIFSVWLGVFSVSFIFLPIYLVLDWRKRGTSDGFSSVTLVTPLIIQSFWFRLGWMSNDWMQILINAFNLTFLSGYIAAYAYYQPKRKYLIGQLIGAFAIIKLAFLYVDSHDAE</sequence>
<dbReference type="Pfam" id="PF03083">
    <property type="entry name" value="MtN3_slv"/>
    <property type="match status" value="1"/>
</dbReference>
<reference evidence="2" key="2">
    <citation type="submission" date="2022-06" db="UniProtKB">
        <authorList>
            <consortium name="EnsemblMetazoa"/>
        </authorList>
    </citation>
    <scope>IDENTIFICATION</scope>
    <source>
        <strain evidence="2">DF5081</strain>
    </source>
</reference>
<feature type="transmembrane region" description="Helical" evidence="1">
    <location>
        <begin position="36"/>
        <end position="53"/>
    </location>
</feature>
<keyword evidence="1" id="KW-0472">Membrane</keyword>
<dbReference type="AlphaFoldDB" id="A0A8R1HZU7"/>
<organism evidence="2 3">
    <name type="scientific">Caenorhabditis japonica</name>
    <dbReference type="NCBI Taxonomy" id="281687"/>
    <lineage>
        <taxon>Eukaryota</taxon>
        <taxon>Metazoa</taxon>
        <taxon>Ecdysozoa</taxon>
        <taxon>Nematoda</taxon>
        <taxon>Chromadorea</taxon>
        <taxon>Rhabditida</taxon>
        <taxon>Rhabditina</taxon>
        <taxon>Rhabditomorpha</taxon>
        <taxon>Rhabditoidea</taxon>
        <taxon>Rhabditidae</taxon>
        <taxon>Peloderinae</taxon>
        <taxon>Caenorhabditis</taxon>
    </lineage>
</organism>
<keyword evidence="1" id="KW-0812">Transmembrane</keyword>
<feature type="transmembrane region" description="Helical" evidence="1">
    <location>
        <begin position="65"/>
        <end position="85"/>
    </location>
</feature>
<evidence type="ECO:0000313" key="2">
    <source>
        <dbReference type="EnsemblMetazoa" id="CJA11798.1"/>
    </source>
</evidence>
<feature type="transmembrane region" description="Helical" evidence="1">
    <location>
        <begin position="6"/>
        <end position="24"/>
    </location>
</feature>
<dbReference type="Gene3D" id="1.20.1280.290">
    <property type="match status" value="1"/>
</dbReference>
<evidence type="ECO:0000313" key="3">
    <source>
        <dbReference type="Proteomes" id="UP000005237"/>
    </source>
</evidence>
<keyword evidence="3" id="KW-1185">Reference proteome</keyword>
<keyword evidence="1" id="KW-1133">Transmembrane helix</keyword>
<evidence type="ECO:0000256" key="1">
    <source>
        <dbReference type="SAM" id="Phobius"/>
    </source>
</evidence>
<proteinExistence type="predicted"/>
<name>A0A8R1HZU7_CAEJA</name>
<accession>A0A8R1HZU7</accession>
<dbReference type="GO" id="GO:0016020">
    <property type="term" value="C:membrane"/>
    <property type="evidence" value="ECO:0007669"/>
    <property type="project" value="InterPro"/>
</dbReference>
<dbReference type="InterPro" id="IPR004316">
    <property type="entry name" value="SWEET_rpt"/>
</dbReference>
<dbReference type="Proteomes" id="UP000005237">
    <property type="component" value="Unassembled WGS sequence"/>
</dbReference>
<protein>
    <submittedName>
        <fullName evidence="2">Sugar transporter SWEET1</fullName>
    </submittedName>
</protein>
<dbReference type="EnsemblMetazoa" id="CJA11798.1">
    <property type="protein sequence ID" value="CJA11798.1"/>
    <property type="gene ID" value="WBGene00131002"/>
</dbReference>
<reference evidence="3" key="1">
    <citation type="submission" date="2010-08" db="EMBL/GenBank/DDBJ databases">
        <authorList>
            <consortium name="Caenorhabditis japonica Sequencing Consortium"/>
            <person name="Wilson R.K."/>
        </authorList>
    </citation>
    <scope>NUCLEOTIDE SEQUENCE [LARGE SCALE GENOMIC DNA]</scope>
    <source>
        <strain evidence="3">DF5081</strain>
    </source>
</reference>